<organism evidence="3">
    <name type="scientific">marine sediment metagenome</name>
    <dbReference type="NCBI Taxonomy" id="412755"/>
    <lineage>
        <taxon>unclassified sequences</taxon>
        <taxon>metagenomes</taxon>
        <taxon>ecological metagenomes</taxon>
    </lineage>
</organism>
<comment type="caution">
    <text evidence="3">The sequence shown here is derived from an EMBL/GenBank/DDBJ whole genome shotgun (WGS) entry which is preliminary data.</text>
</comment>
<reference evidence="3" key="1">
    <citation type="journal article" date="2015" name="Nature">
        <title>Complex archaea that bridge the gap between prokaryotes and eukaryotes.</title>
        <authorList>
            <person name="Spang A."/>
            <person name="Saw J.H."/>
            <person name="Jorgensen S.L."/>
            <person name="Zaremba-Niedzwiedzka K."/>
            <person name="Martijn J."/>
            <person name="Lind A.E."/>
            <person name="van Eijk R."/>
            <person name="Schleper C."/>
            <person name="Guy L."/>
            <person name="Ettema T.J."/>
        </authorList>
    </citation>
    <scope>NUCLEOTIDE SEQUENCE</scope>
</reference>
<evidence type="ECO:0000313" key="2">
    <source>
        <dbReference type="EMBL" id="KKN22302.1"/>
    </source>
</evidence>
<dbReference type="EMBL" id="LAZR01001158">
    <property type="protein sequence ID" value="KKN49638.1"/>
    <property type="molecule type" value="Genomic_DNA"/>
</dbReference>
<dbReference type="AlphaFoldDB" id="A0A0F9U7K9"/>
<proteinExistence type="predicted"/>
<evidence type="ECO:0000313" key="3">
    <source>
        <dbReference type="EMBL" id="KKN49638.1"/>
    </source>
</evidence>
<accession>A0A0F9U7K9</accession>
<feature type="coiled-coil region" evidence="1">
    <location>
        <begin position="40"/>
        <end position="67"/>
    </location>
</feature>
<sequence>MLLGAALQELKTMQSKLTRLYNLRSDTFNYLENREFEVDFNQITEDINKLVDQIRQLKVQIAKTNSNFNLKVNGKEISIQELIFLIGDLRSDLSQMSYLKPRGPVYLGGQAVEYIPQKRQDQIAELISEIEEKKADLDKLLQAKNWSTELND</sequence>
<evidence type="ECO:0008006" key="4">
    <source>
        <dbReference type="Google" id="ProtNLM"/>
    </source>
</evidence>
<evidence type="ECO:0000256" key="1">
    <source>
        <dbReference type="SAM" id="Coils"/>
    </source>
</evidence>
<gene>
    <name evidence="3" type="ORF">LCGC14_0640680</name>
    <name evidence="2" type="ORF">LCGC14_0916670</name>
</gene>
<keyword evidence="1" id="KW-0175">Coiled coil</keyword>
<dbReference type="Gene3D" id="6.10.320.10">
    <property type="match status" value="1"/>
</dbReference>
<dbReference type="EMBL" id="LAZR01003073">
    <property type="protein sequence ID" value="KKN22302.1"/>
    <property type="molecule type" value="Genomic_DNA"/>
</dbReference>
<protein>
    <recommendedName>
        <fullName evidence="4">Septicolysin</fullName>
    </recommendedName>
</protein>
<name>A0A0F9U7K9_9ZZZZ</name>